<evidence type="ECO:0000256" key="8">
    <source>
        <dbReference type="SAM" id="MobiDB-lite"/>
    </source>
</evidence>
<proteinExistence type="inferred from homology"/>
<evidence type="ECO:0000256" key="7">
    <source>
        <dbReference type="RuleBase" id="RU368066"/>
    </source>
</evidence>
<dbReference type="GO" id="GO:0005886">
    <property type="term" value="C:plasma membrane"/>
    <property type="evidence" value="ECO:0007669"/>
    <property type="project" value="UniProtKB-SubCell"/>
</dbReference>
<sequence length="766" mass="84002">MGAACGKCGCCGSSVAPAPPEPEVFFFHKRRCTDILCLLIFLAFWGGIIFLASLSATVGDPYEVLYGSDYLGNRCGVGAMKDKKYVYFPRADKDIIAQAAIASTMPWRVRFYGLCLERCPPVASPTACMDDPSTCSVVDYGTPAQYNAAGGSASYFAVMPSIPVMHRCIPRDSSDMYQDDDRCAFPQCDGVNYAPCDTEFNKTWVLTNNYPRSKLCQIKFRRGEVQQLRPLAEDTLSRNIGAKVNTWARYVEAVVEGAQEVGIFGCLVPIGMCFAWLVLLRLFAATIIYVSLILLGLGLAFFSIYCFALAGAFTELFTRAQASSLNVTTNMSSAEAYAADAAMSALGLAASAQSSMVALAPSELDTTLTEANSDPTIWYGIGGVSSIVFIIYVIMMCLSRKRIKTCVALVKSSTEVLKDRPLMMFFPFGSIFVQCLFLVFFMFVIACLFTANLDSSHFMGGQSGVTQSASFLDAITWYNQTLEKSGAAGIANVDSSATMVQTIVYLYLAFSFLWTINLVISVSWTAMSGSVCHWFFFRGNDHYKTKIPLLRSLGRVLFYHLGSIAFGSFIVAAIQLVRIILMLIDKYTNDLQKTNPLFLVIIKCTQCCLWCLEKTIKYITGYAYIYVALQGSSFCGACFSTFSLLFANPAQMAINGLVRVILYYVQVLTVPLISAWIGNIALIGNNRPDPMYATVVIGILALIFSSLFATVFGCVLDTLFVCCCRDRADYSGKHMPDRIKEAYGFDKNAGKGDDDAEKKEALVGKP</sequence>
<dbReference type="Proteomes" id="UP000037460">
    <property type="component" value="Unassembled WGS sequence"/>
</dbReference>
<dbReference type="AlphaFoldDB" id="A0A0M0K0Z2"/>
<dbReference type="InterPro" id="IPR007603">
    <property type="entry name" value="Choline_transptr-like"/>
</dbReference>
<evidence type="ECO:0000256" key="4">
    <source>
        <dbReference type="ARBA" id="ARBA00022989"/>
    </source>
</evidence>
<evidence type="ECO:0000256" key="3">
    <source>
        <dbReference type="ARBA" id="ARBA00022692"/>
    </source>
</evidence>
<evidence type="ECO:0000313" key="10">
    <source>
        <dbReference type="Proteomes" id="UP000037460"/>
    </source>
</evidence>
<dbReference type="OrthoDB" id="420519at2759"/>
<feature type="transmembrane region" description="Helical" evidence="7">
    <location>
        <begin position="425"/>
        <end position="451"/>
    </location>
</feature>
<feature type="region of interest" description="Disordered" evidence="8">
    <location>
        <begin position="744"/>
        <end position="766"/>
    </location>
</feature>
<accession>A0A0M0K0Z2</accession>
<comment type="function">
    <text evidence="7">Choline transporter.</text>
</comment>
<feature type="transmembrane region" description="Helical" evidence="7">
    <location>
        <begin position="661"/>
        <end position="683"/>
    </location>
</feature>
<keyword evidence="5 7" id="KW-0472">Membrane</keyword>
<organism evidence="9 10">
    <name type="scientific">Chrysochromulina tobinii</name>
    <dbReference type="NCBI Taxonomy" id="1460289"/>
    <lineage>
        <taxon>Eukaryota</taxon>
        <taxon>Haptista</taxon>
        <taxon>Haptophyta</taxon>
        <taxon>Prymnesiophyceae</taxon>
        <taxon>Prymnesiales</taxon>
        <taxon>Chrysochromulinaceae</taxon>
        <taxon>Chrysochromulina</taxon>
    </lineage>
</organism>
<feature type="transmembrane region" description="Helical" evidence="7">
    <location>
        <begin position="35"/>
        <end position="54"/>
    </location>
</feature>
<keyword evidence="6" id="KW-0325">Glycoprotein</keyword>
<feature type="transmembrane region" description="Helical" evidence="7">
    <location>
        <begin position="287"/>
        <end position="313"/>
    </location>
</feature>
<evidence type="ECO:0000313" key="9">
    <source>
        <dbReference type="EMBL" id="KOO32464.1"/>
    </source>
</evidence>
<dbReference type="EMBL" id="JWZX01001766">
    <property type="protein sequence ID" value="KOO32464.1"/>
    <property type="molecule type" value="Genomic_DNA"/>
</dbReference>
<gene>
    <name evidence="9" type="ORF">Ctob_013829</name>
</gene>
<dbReference type="PANTHER" id="PTHR12385">
    <property type="entry name" value="CHOLINE TRANSPORTER-LIKE (SLC FAMILY 44)"/>
    <property type="match status" value="1"/>
</dbReference>
<comment type="similarity">
    <text evidence="2 7">Belongs to the CTL (choline transporter-like) family.</text>
</comment>
<comment type="subcellular location">
    <subcellularLocation>
        <location evidence="7">Cell membrane</location>
        <topology evidence="7">Multi-pass membrane protein</topology>
    </subcellularLocation>
    <subcellularLocation>
        <location evidence="1">Membrane</location>
        <topology evidence="1">Multi-pass membrane protein</topology>
    </subcellularLocation>
</comment>
<feature type="transmembrane region" description="Helical" evidence="7">
    <location>
        <begin position="695"/>
        <end position="721"/>
    </location>
</feature>
<keyword evidence="3 7" id="KW-0812">Transmembrane</keyword>
<dbReference type="PANTHER" id="PTHR12385:SF14">
    <property type="entry name" value="CHOLINE TRANSPORTER-LIKE 2"/>
    <property type="match status" value="1"/>
</dbReference>
<protein>
    <recommendedName>
        <fullName evidence="7">Choline transporter-like protein</fullName>
    </recommendedName>
</protein>
<feature type="transmembrane region" description="Helical" evidence="7">
    <location>
        <begin position="624"/>
        <end position="646"/>
    </location>
</feature>
<feature type="transmembrane region" description="Helical" evidence="7">
    <location>
        <begin position="557"/>
        <end position="584"/>
    </location>
</feature>
<evidence type="ECO:0000256" key="5">
    <source>
        <dbReference type="ARBA" id="ARBA00023136"/>
    </source>
</evidence>
<feature type="transmembrane region" description="Helical" evidence="7">
    <location>
        <begin position="504"/>
        <end position="537"/>
    </location>
</feature>
<dbReference type="GO" id="GO:0022857">
    <property type="term" value="F:transmembrane transporter activity"/>
    <property type="evidence" value="ECO:0007669"/>
    <property type="project" value="UniProtKB-UniRule"/>
</dbReference>
<dbReference type="Pfam" id="PF04515">
    <property type="entry name" value="Choline_transpo"/>
    <property type="match status" value="1"/>
</dbReference>
<keyword evidence="10" id="KW-1185">Reference proteome</keyword>
<comment type="caution">
    <text evidence="9">The sequence shown here is derived from an EMBL/GenBank/DDBJ whole genome shotgun (WGS) entry which is preliminary data.</text>
</comment>
<name>A0A0M0K0Z2_9EUKA</name>
<keyword evidence="4 7" id="KW-1133">Transmembrane helix</keyword>
<feature type="transmembrane region" description="Helical" evidence="7">
    <location>
        <begin position="261"/>
        <end position="280"/>
    </location>
</feature>
<evidence type="ECO:0000256" key="6">
    <source>
        <dbReference type="ARBA" id="ARBA00023180"/>
    </source>
</evidence>
<reference evidence="10" key="1">
    <citation type="journal article" date="2015" name="PLoS Genet.">
        <title>Genome Sequence and Transcriptome Analyses of Chrysochromulina tobin: Metabolic Tools for Enhanced Algal Fitness in the Prominent Order Prymnesiales (Haptophyceae).</title>
        <authorList>
            <person name="Hovde B.T."/>
            <person name="Deodato C.R."/>
            <person name="Hunsperger H.M."/>
            <person name="Ryken S.A."/>
            <person name="Yost W."/>
            <person name="Jha R.K."/>
            <person name="Patterson J."/>
            <person name="Monnat R.J. Jr."/>
            <person name="Barlow S.B."/>
            <person name="Starkenburg S.R."/>
            <person name="Cattolico R.A."/>
        </authorList>
    </citation>
    <scope>NUCLEOTIDE SEQUENCE</scope>
    <source>
        <strain evidence="10">CCMP291</strain>
    </source>
</reference>
<feature type="transmembrane region" description="Helical" evidence="7">
    <location>
        <begin position="377"/>
        <end position="395"/>
    </location>
</feature>
<evidence type="ECO:0000256" key="2">
    <source>
        <dbReference type="ARBA" id="ARBA00007168"/>
    </source>
</evidence>
<evidence type="ECO:0000256" key="1">
    <source>
        <dbReference type="ARBA" id="ARBA00004141"/>
    </source>
</evidence>